<proteinExistence type="predicted"/>
<dbReference type="Proteomes" id="UP000612362">
    <property type="component" value="Unassembled WGS sequence"/>
</dbReference>
<evidence type="ECO:0000313" key="2">
    <source>
        <dbReference type="Proteomes" id="UP000612362"/>
    </source>
</evidence>
<reference evidence="1" key="1">
    <citation type="submission" date="2020-10" db="EMBL/GenBank/DDBJ databases">
        <title>Taxonomic study of unclassified bacteria belonging to the class Ktedonobacteria.</title>
        <authorList>
            <person name="Yabe S."/>
            <person name="Wang C.M."/>
            <person name="Zheng Y."/>
            <person name="Sakai Y."/>
            <person name="Cavaletti L."/>
            <person name="Monciardini P."/>
            <person name="Donadio S."/>
        </authorList>
    </citation>
    <scope>NUCLEOTIDE SEQUENCE</scope>
    <source>
        <strain evidence="1">SOSP1-1</strain>
    </source>
</reference>
<keyword evidence="2" id="KW-1185">Reference proteome</keyword>
<comment type="caution">
    <text evidence="1">The sequence shown here is derived from an EMBL/GenBank/DDBJ whole genome shotgun (WGS) entry which is preliminary data.</text>
</comment>
<dbReference type="RefSeq" id="WP_236031672.1">
    <property type="nucleotide sequence ID" value="NZ_BNJF01000003.1"/>
</dbReference>
<name>A0A8J3MVA1_9CHLR</name>
<evidence type="ECO:0000313" key="1">
    <source>
        <dbReference type="EMBL" id="GHO47726.1"/>
    </source>
</evidence>
<dbReference type="AlphaFoldDB" id="A0A8J3MVA1"/>
<protein>
    <submittedName>
        <fullName evidence="1">Uncharacterized protein</fullName>
    </submittedName>
</protein>
<sequence>MSCPYEAAEAGTSSLATPKRMFLGILGFTQISQEFGLLHILDIGGKIIEL</sequence>
<accession>A0A8J3MVA1</accession>
<dbReference type="EMBL" id="BNJF01000003">
    <property type="protein sequence ID" value="GHO47726.1"/>
    <property type="molecule type" value="Genomic_DNA"/>
</dbReference>
<gene>
    <name evidence="1" type="ORF">KSX_58890</name>
</gene>
<organism evidence="1 2">
    <name type="scientific">Ktedonospora formicarum</name>
    <dbReference type="NCBI Taxonomy" id="2778364"/>
    <lineage>
        <taxon>Bacteria</taxon>
        <taxon>Bacillati</taxon>
        <taxon>Chloroflexota</taxon>
        <taxon>Ktedonobacteria</taxon>
        <taxon>Ktedonobacterales</taxon>
        <taxon>Ktedonobacteraceae</taxon>
        <taxon>Ktedonospora</taxon>
    </lineage>
</organism>